<keyword evidence="1" id="KW-1133">Transmembrane helix</keyword>
<keyword evidence="1" id="KW-0812">Transmembrane</keyword>
<dbReference type="AlphaFoldDB" id="A0A8S3UJS2"/>
<evidence type="ECO:0008006" key="4">
    <source>
        <dbReference type="Google" id="ProtNLM"/>
    </source>
</evidence>
<evidence type="ECO:0000256" key="1">
    <source>
        <dbReference type="SAM" id="Phobius"/>
    </source>
</evidence>
<accession>A0A8S3UJS2</accession>
<keyword evidence="3" id="KW-1185">Reference proteome</keyword>
<organism evidence="2 3">
    <name type="scientific">Mytilus edulis</name>
    <name type="common">Blue mussel</name>
    <dbReference type="NCBI Taxonomy" id="6550"/>
    <lineage>
        <taxon>Eukaryota</taxon>
        <taxon>Metazoa</taxon>
        <taxon>Spiralia</taxon>
        <taxon>Lophotrochozoa</taxon>
        <taxon>Mollusca</taxon>
        <taxon>Bivalvia</taxon>
        <taxon>Autobranchia</taxon>
        <taxon>Pteriomorphia</taxon>
        <taxon>Mytilida</taxon>
        <taxon>Mytiloidea</taxon>
        <taxon>Mytilidae</taxon>
        <taxon>Mytilinae</taxon>
        <taxon>Mytilus</taxon>
    </lineage>
</organism>
<evidence type="ECO:0000313" key="2">
    <source>
        <dbReference type="EMBL" id="CAG2245542.1"/>
    </source>
</evidence>
<keyword evidence="1" id="KW-0472">Membrane</keyword>
<dbReference type="OrthoDB" id="10444717at2759"/>
<sequence>MFRVSHTYHDVYLETRTYKEAKDSCDRINASLCKLTASVQEELSDIFSTDDYYKPYIGTSYSVDECMDKCFSLMHNGYACSGFEYSLGNSTCRFLEANFQNDATKYYITPYWDHYMLGSTTRKITSNLHNPMEMSKQRYGPENKPSVEGMTFWGIVLAIGAVTSFGGIFLIIHRILKTPHSHDVSYIVNFLVSNIFRNLSQNDAFLRYKVQYYIVRHANFIVKKQ</sequence>
<feature type="transmembrane region" description="Helical" evidence="1">
    <location>
        <begin position="152"/>
        <end position="172"/>
    </location>
</feature>
<proteinExistence type="predicted"/>
<protein>
    <recommendedName>
        <fullName evidence="4">Apple domain-containing protein</fullName>
    </recommendedName>
</protein>
<dbReference type="SUPFAM" id="SSF57414">
    <property type="entry name" value="Hairpin loop containing domain-like"/>
    <property type="match status" value="1"/>
</dbReference>
<dbReference type="EMBL" id="CAJPWZ010002776">
    <property type="protein sequence ID" value="CAG2245542.1"/>
    <property type="molecule type" value="Genomic_DNA"/>
</dbReference>
<gene>
    <name evidence="2" type="ORF">MEDL_57542</name>
</gene>
<reference evidence="2" key="1">
    <citation type="submission" date="2021-03" db="EMBL/GenBank/DDBJ databases">
        <authorList>
            <person name="Bekaert M."/>
        </authorList>
    </citation>
    <scope>NUCLEOTIDE SEQUENCE</scope>
</reference>
<evidence type="ECO:0000313" key="3">
    <source>
        <dbReference type="Proteomes" id="UP000683360"/>
    </source>
</evidence>
<name>A0A8S3UJS2_MYTED</name>
<dbReference type="Proteomes" id="UP000683360">
    <property type="component" value="Unassembled WGS sequence"/>
</dbReference>
<comment type="caution">
    <text evidence="2">The sequence shown here is derived from an EMBL/GenBank/DDBJ whole genome shotgun (WGS) entry which is preliminary data.</text>
</comment>